<dbReference type="AlphaFoldDB" id="A0A2H0W224"/>
<feature type="domain" description="IMP dehydrogenase/GMP reductase" evidence="9">
    <location>
        <begin position="6"/>
        <end position="346"/>
    </location>
</feature>
<sequence length="366" mass="38899">MPIKPAYTFDDILLVPQKAVRSPRYVSTRTKLTKKITLDTPLISSPMDTVTESKMAIALAAAGGLGVIHKNLTPQKQAAEVSKVKNKNLLVGAAIGVSETELDRAARLAKANVDIITVDAAHGHYVGVLKMVKKLKQDKRFKKVEVIGGNVATGQGGKDLVKAGADAVKVGVGPGSICTTRVIAGIGVPQFSAIMNVAKTIAKTKVPVIGDGGIKFSGDVVKALAAGANTVMIGGLFGGTAETPGKIISKKGKRFKEYRGMGSLQAMKKGSKDRYLQKNLRHIELIAEGVSATVPFKGPVQNVIYQLIGGLKQGMGYCGAKTIPELQRKAQFVFITKAGYYESHPHSLASFEDNPNYSVPKEDKFL</sequence>
<evidence type="ECO:0000256" key="6">
    <source>
        <dbReference type="ARBA" id="ARBA00023002"/>
    </source>
</evidence>
<evidence type="ECO:0000313" key="11">
    <source>
        <dbReference type="Proteomes" id="UP000230935"/>
    </source>
</evidence>
<dbReference type="EMBL" id="PEZZ01000043">
    <property type="protein sequence ID" value="PIS04670.1"/>
    <property type="molecule type" value="Genomic_DNA"/>
</dbReference>
<dbReference type="PROSITE" id="PS00487">
    <property type="entry name" value="IMP_DH_GMP_RED"/>
    <property type="match status" value="1"/>
</dbReference>
<dbReference type="Proteomes" id="UP000230935">
    <property type="component" value="Unassembled WGS sequence"/>
</dbReference>
<dbReference type="PANTHER" id="PTHR11911">
    <property type="entry name" value="INOSINE-5-MONOPHOSPHATE DEHYDROGENASE RELATED"/>
    <property type="match status" value="1"/>
</dbReference>
<dbReference type="CDD" id="cd00381">
    <property type="entry name" value="IMPDH"/>
    <property type="match status" value="1"/>
</dbReference>
<name>A0A2H0W224_9BACT</name>
<dbReference type="Gene3D" id="3.20.20.70">
    <property type="entry name" value="Aldolase class I"/>
    <property type="match status" value="1"/>
</dbReference>
<keyword evidence="6" id="KW-0560">Oxidoreductase</keyword>
<dbReference type="GO" id="GO:0006177">
    <property type="term" value="P:GMP biosynthetic process"/>
    <property type="evidence" value="ECO:0007669"/>
    <property type="project" value="UniProtKB-KW"/>
</dbReference>
<accession>A0A2H0W224</accession>
<keyword evidence="4" id="KW-0658">Purine biosynthesis</keyword>
<dbReference type="GO" id="GO:0003938">
    <property type="term" value="F:IMP dehydrogenase activity"/>
    <property type="evidence" value="ECO:0007669"/>
    <property type="project" value="UniProtKB-EC"/>
</dbReference>
<evidence type="ECO:0000256" key="2">
    <source>
        <dbReference type="ARBA" id="ARBA00005502"/>
    </source>
</evidence>
<protein>
    <submittedName>
        <fullName evidence="10">Guanosine monophosphate reductase</fullName>
    </submittedName>
</protein>
<organism evidence="10 11">
    <name type="scientific">Candidatus Buchananbacteria bacterium CG10_big_fil_rev_8_21_14_0_10_42_9</name>
    <dbReference type="NCBI Taxonomy" id="1974526"/>
    <lineage>
        <taxon>Bacteria</taxon>
        <taxon>Candidatus Buchananiibacteriota</taxon>
    </lineage>
</organism>
<evidence type="ECO:0000259" key="9">
    <source>
        <dbReference type="Pfam" id="PF00478"/>
    </source>
</evidence>
<gene>
    <name evidence="10" type="ORF">COT81_05330</name>
</gene>
<evidence type="ECO:0000256" key="4">
    <source>
        <dbReference type="ARBA" id="ARBA00022755"/>
    </source>
</evidence>
<dbReference type="InterPro" id="IPR001093">
    <property type="entry name" value="IMP_DH_GMPRt"/>
</dbReference>
<evidence type="ECO:0000256" key="1">
    <source>
        <dbReference type="ARBA" id="ARBA00001958"/>
    </source>
</evidence>
<comment type="catalytic activity">
    <reaction evidence="8">
        <text>IMP + NAD(+) + H2O = XMP + NADH + H(+)</text>
        <dbReference type="Rhea" id="RHEA:11708"/>
        <dbReference type="ChEBI" id="CHEBI:15377"/>
        <dbReference type="ChEBI" id="CHEBI:15378"/>
        <dbReference type="ChEBI" id="CHEBI:57464"/>
        <dbReference type="ChEBI" id="CHEBI:57540"/>
        <dbReference type="ChEBI" id="CHEBI:57945"/>
        <dbReference type="ChEBI" id="CHEBI:58053"/>
        <dbReference type="EC" id="1.1.1.205"/>
    </reaction>
</comment>
<evidence type="ECO:0000313" key="10">
    <source>
        <dbReference type="EMBL" id="PIS04670.1"/>
    </source>
</evidence>
<dbReference type="InterPro" id="IPR005990">
    <property type="entry name" value="IMP_DH"/>
</dbReference>
<dbReference type="FunFam" id="3.20.20.70:FF:000424">
    <property type="entry name" value="Inosine-5'-monophosphate dehydrogenase 2"/>
    <property type="match status" value="1"/>
</dbReference>
<dbReference type="GO" id="GO:0006183">
    <property type="term" value="P:GTP biosynthetic process"/>
    <property type="evidence" value="ECO:0007669"/>
    <property type="project" value="TreeGrafter"/>
</dbReference>
<evidence type="ECO:0000256" key="7">
    <source>
        <dbReference type="ARBA" id="ARBA00023027"/>
    </source>
</evidence>
<evidence type="ECO:0000256" key="8">
    <source>
        <dbReference type="ARBA" id="ARBA00048028"/>
    </source>
</evidence>
<dbReference type="InterPro" id="IPR013785">
    <property type="entry name" value="Aldolase_TIM"/>
</dbReference>
<comment type="cofactor">
    <cofactor evidence="1">
        <name>K(+)</name>
        <dbReference type="ChEBI" id="CHEBI:29103"/>
    </cofactor>
</comment>
<keyword evidence="3" id="KW-0332">GMP biosynthesis</keyword>
<dbReference type="Pfam" id="PF00478">
    <property type="entry name" value="IMPDH"/>
    <property type="match status" value="1"/>
</dbReference>
<evidence type="ECO:0000256" key="5">
    <source>
        <dbReference type="ARBA" id="ARBA00022958"/>
    </source>
</evidence>
<dbReference type="PANTHER" id="PTHR11911:SF111">
    <property type="entry name" value="INOSINE-5'-MONOPHOSPHATE DEHYDROGENASE"/>
    <property type="match status" value="1"/>
</dbReference>
<evidence type="ECO:0000256" key="3">
    <source>
        <dbReference type="ARBA" id="ARBA00022749"/>
    </source>
</evidence>
<comment type="caution">
    <text evidence="10">The sequence shown here is derived from an EMBL/GenBank/DDBJ whole genome shotgun (WGS) entry which is preliminary data.</text>
</comment>
<dbReference type="InterPro" id="IPR015875">
    <property type="entry name" value="IMP_DH/GMP_Rdtase_CS"/>
</dbReference>
<proteinExistence type="inferred from homology"/>
<keyword evidence="7" id="KW-0520">NAD</keyword>
<comment type="similarity">
    <text evidence="2">Belongs to the IMPDH/GMPR family.</text>
</comment>
<reference evidence="11" key="1">
    <citation type="submission" date="2017-09" db="EMBL/GenBank/DDBJ databases">
        <title>Depth-based differentiation of microbial function through sediment-hosted aquifers and enrichment of novel symbionts in the deep terrestrial subsurface.</title>
        <authorList>
            <person name="Probst A.J."/>
            <person name="Ladd B."/>
            <person name="Jarett J.K."/>
            <person name="Geller-Mcgrath D.E."/>
            <person name="Sieber C.M.K."/>
            <person name="Emerson J.B."/>
            <person name="Anantharaman K."/>
            <person name="Thomas B.C."/>
            <person name="Malmstrom R."/>
            <person name="Stieglmeier M."/>
            <person name="Klingl A."/>
            <person name="Woyke T."/>
            <person name="Ryan C.M."/>
            <person name="Banfield J.F."/>
        </authorList>
    </citation>
    <scope>NUCLEOTIDE SEQUENCE [LARGE SCALE GENOMIC DNA]</scope>
</reference>
<dbReference type="SMART" id="SM01240">
    <property type="entry name" value="IMPDH"/>
    <property type="match status" value="1"/>
</dbReference>
<keyword evidence="5" id="KW-0630">Potassium</keyword>
<dbReference type="SUPFAM" id="SSF51412">
    <property type="entry name" value="Inosine monophosphate dehydrogenase (IMPDH)"/>
    <property type="match status" value="1"/>
</dbReference>